<gene>
    <name evidence="2" type="ORF">H4R18_001682</name>
</gene>
<dbReference type="AlphaFoldDB" id="A0A9W8HGH5"/>
<reference evidence="2" key="1">
    <citation type="submission" date="2022-07" db="EMBL/GenBank/DDBJ databases">
        <title>Phylogenomic reconstructions and comparative analyses of Kickxellomycotina fungi.</title>
        <authorList>
            <person name="Reynolds N.K."/>
            <person name="Stajich J.E."/>
            <person name="Barry K."/>
            <person name="Grigoriev I.V."/>
            <person name="Crous P."/>
            <person name="Smith M.E."/>
        </authorList>
    </citation>
    <scope>NUCLEOTIDE SEQUENCE</scope>
    <source>
        <strain evidence="2">NBRC 105414</strain>
    </source>
</reference>
<name>A0A9W8HGH5_9FUNG</name>
<dbReference type="Pfam" id="PF13921">
    <property type="entry name" value="Myb_DNA-bind_6"/>
    <property type="match status" value="1"/>
</dbReference>
<evidence type="ECO:0000256" key="1">
    <source>
        <dbReference type="SAM" id="MobiDB-lite"/>
    </source>
</evidence>
<dbReference type="OrthoDB" id="2143914at2759"/>
<organism evidence="2 3">
    <name type="scientific">Coemansia javaensis</name>
    <dbReference type="NCBI Taxonomy" id="2761396"/>
    <lineage>
        <taxon>Eukaryota</taxon>
        <taxon>Fungi</taxon>
        <taxon>Fungi incertae sedis</taxon>
        <taxon>Zoopagomycota</taxon>
        <taxon>Kickxellomycotina</taxon>
        <taxon>Kickxellomycetes</taxon>
        <taxon>Kickxellales</taxon>
        <taxon>Kickxellaceae</taxon>
        <taxon>Coemansia</taxon>
    </lineage>
</organism>
<dbReference type="InterPro" id="IPR009057">
    <property type="entry name" value="Homeodomain-like_sf"/>
</dbReference>
<evidence type="ECO:0008006" key="4">
    <source>
        <dbReference type="Google" id="ProtNLM"/>
    </source>
</evidence>
<proteinExistence type="predicted"/>
<comment type="caution">
    <text evidence="2">The sequence shown here is derived from an EMBL/GenBank/DDBJ whole genome shotgun (WGS) entry which is preliminary data.</text>
</comment>
<sequence>MAGPVCGPRLAPIRYGDLNEVERVSKVANKCHDRRTGRCSWEAVSEELRVPVLRCLQLFDRKDAKIPQRGLLGSDVWPLEDVERLEMFTKRYFSGKEMNSHDWELVGKYMNIAPRHCISKMWAVDSCKLNPALYDSIRDLFRDGVLWPTIVELHSALRHTYDVVRFVYGQTDRATLKKQRRPKAQYSINKHEVWNDAEDRHLAQLLEMFPVGQDVDWNFVSKTVGHSKNACRYRSRRHRGAAAAKGAQPAGAGRAGGGPVRAGESVHSEEPLHASSTSDSGRSGQSSQSPRPGTASPPSRAARIRQREAISV</sequence>
<feature type="region of interest" description="Disordered" evidence="1">
    <location>
        <begin position="234"/>
        <end position="312"/>
    </location>
</feature>
<dbReference type="EMBL" id="JANBUL010000046">
    <property type="protein sequence ID" value="KAJ2783473.1"/>
    <property type="molecule type" value="Genomic_DNA"/>
</dbReference>
<evidence type="ECO:0000313" key="3">
    <source>
        <dbReference type="Proteomes" id="UP001140217"/>
    </source>
</evidence>
<evidence type="ECO:0000313" key="2">
    <source>
        <dbReference type="EMBL" id="KAJ2783473.1"/>
    </source>
</evidence>
<accession>A0A9W8HGH5</accession>
<dbReference type="Proteomes" id="UP001140217">
    <property type="component" value="Unassembled WGS sequence"/>
</dbReference>
<feature type="compositionally biased region" description="Low complexity" evidence="1">
    <location>
        <begin position="241"/>
        <end position="252"/>
    </location>
</feature>
<dbReference type="SUPFAM" id="SSF46689">
    <property type="entry name" value="Homeodomain-like"/>
    <property type="match status" value="1"/>
</dbReference>
<keyword evidence="3" id="KW-1185">Reference proteome</keyword>
<dbReference type="Gene3D" id="1.10.10.60">
    <property type="entry name" value="Homeodomain-like"/>
    <property type="match status" value="1"/>
</dbReference>
<protein>
    <recommendedName>
        <fullName evidence="4">Myb-like domain-containing protein</fullName>
    </recommendedName>
</protein>
<feature type="compositionally biased region" description="Low complexity" evidence="1">
    <location>
        <begin position="275"/>
        <end position="294"/>
    </location>
</feature>